<reference evidence="1" key="1">
    <citation type="submission" date="2020-05" db="EMBL/GenBank/DDBJ databases">
        <title>Mycena genomes resolve the evolution of fungal bioluminescence.</title>
        <authorList>
            <person name="Tsai I.J."/>
        </authorList>
    </citation>
    <scope>NUCLEOTIDE SEQUENCE</scope>
    <source>
        <strain evidence="1">160909Yilan</strain>
    </source>
</reference>
<accession>A0A8H7CMV9</accession>
<name>A0A8H7CMV9_9AGAR</name>
<comment type="caution">
    <text evidence="1">The sequence shown here is derived from an EMBL/GenBank/DDBJ whole genome shotgun (WGS) entry which is preliminary data.</text>
</comment>
<proteinExistence type="predicted"/>
<sequence>MVRDLVGLKVASANVDGVVHTVAKGVGIELQDHISARQVGHIVEEGGIASDLQVVSEIQAAKAFTASGDGTTIRHLNYEAKHVTYYQPGETIPVTHMLDTTSAPNHTSEEQFASWESIIKTGLVDTYNASPLGQDNPLDDDEFVTFLKGLGSDHSPDQGK</sequence>
<protein>
    <submittedName>
        <fullName evidence="1">Uncharacterized protein</fullName>
    </submittedName>
</protein>
<evidence type="ECO:0000313" key="1">
    <source>
        <dbReference type="EMBL" id="KAF7341787.1"/>
    </source>
</evidence>
<keyword evidence="2" id="KW-1185">Reference proteome</keyword>
<dbReference type="EMBL" id="JACAZH010000026">
    <property type="protein sequence ID" value="KAF7341787.1"/>
    <property type="molecule type" value="Genomic_DNA"/>
</dbReference>
<dbReference type="Proteomes" id="UP000623467">
    <property type="component" value="Unassembled WGS sequence"/>
</dbReference>
<dbReference type="AlphaFoldDB" id="A0A8H7CMV9"/>
<organism evidence="1 2">
    <name type="scientific">Mycena sanguinolenta</name>
    <dbReference type="NCBI Taxonomy" id="230812"/>
    <lineage>
        <taxon>Eukaryota</taxon>
        <taxon>Fungi</taxon>
        <taxon>Dikarya</taxon>
        <taxon>Basidiomycota</taxon>
        <taxon>Agaricomycotina</taxon>
        <taxon>Agaricomycetes</taxon>
        <taxon>Agaricomycetidae</taxon>
        <taxon>Agaricales</taxon>
        <taxon>Marasmiineae</taxon>
        <taxon>Mycenaceae</taxon>
        <taxon>Mycena</taxon>
    </lineage>
</organism>
<gene>
    <name evidence="1" type="ORF">MSAN_02033400</name>
</gene>
<dbReference type="OrthoDB" id="3052721at2759"/>
<evidence type="ECO:0000313" key="2">
    <source>
        <dbReference type="Proteomes" id="UP000623467"/>
    </source>
</evidence>